<name>A0A1X3GWE4_9BRAD</name>
<dbReference type="PANTHER" id="PTHR30419">
    <property type="entry name" value="HTH-TYPE TRANSCRIPTIONAL REGULATOR YBHD"/>
    <property type="match status" value="1"/>
</dbReference>
<dbReference type="Pfam" id="PF00126">
    <property type="entry name" value="HTH_1"/>
    <property type="match status" value="1"/>
</dbReference>
<comment type="caution">
    <text evidence="8">The sequence shown here is derived from an EMBL/GenBank/DDBJ whole genome shotgun (WGS) entry which is preliminary data.</text>
</comment>
<evidence type="ECO:0000313" key="11">
    <source>
        <dbReference type="Proteomes" id="UP000193884"/>
    </source>
</evidence>
<dbReference type="GO" id="GO:0005829">
    <property type="term" value="C:cytosol"/>
    <property type="evidence" value="ECO:0007669"/>
    <property type="project" value="TreeGrafter"/>
</dbReference>
<keyword evidence="4" id="KW-0238">DNA-binding</keyword>
<keyword evidence="5" id="KW-0804">Transcription</keyword>
<gene>
    <name evidence="9" type="ORF">BST63_21105</name>
    <name evidence="8" type="ORF">BSZ18_35700</name>
</gene>
<evidence type="ECO:0000256" key="6">
    <source>
        <dbReference type="SAM" id="MobiDB-lite"/>
    </source>
</evidence>
<evidence type="ECO:0000256" key="1">
    <source>
        <dbReference type="ARBA" id="ARBA00003502"/>
    </source>
</evidence>
<dbReference type="InterPro" id="IPR005119">
    <property type="entry name" value="LysR_subst-bd"/>
</dbReference>
<feature type="region of interest" description="Disordered" evidence="6">
    <location>
        <begin position="310"/>
        <end position="330"/>
    </location>
</feature>
<dbReference type="GO" id="GO:0003700">
    <property type="term" value="F:DNA-binding transcription factor activity"/>
    <property type="evidence" value="ECO:0007669"/>
    <property type="project" value="InterPro"/>
</dbReference>
<evidence type="ECO:0000256" key="3">
    <source>
        <dbReference type="ARBA" id="ARBA00023015"/>
    </source>
</evidence>
<dbReference type="EMBL" id="NAFK01000166">
    <property type="protein sequence ID" value="OSJ26761.1"/>
    <property type="molecule type" value="Genomic_DNA"/>
</dbReference>
<keyword evidence="11" id="KW-1185">Reference proteome</keyword>
<evidence type="ECO:0000259" key="7">
    <source>
        <dbReference type="PROSITE" id="PS50931"/>
    </source>
</evidence>
<proteinExistence type="inferred from homology"/>
<dbReference type="AlphaFoldDB" id="A0A1X3GWE4"/>
<sequence length="330" mass="36337">MLDASQISRRIKLRQLNVFIAVVEYGSMAKAAEHLAISQPVISKMIASLEQTIGLPLLERSRLGVEPTLYGKALLKRSIALCNDLRSGVDELQSLADPAVGELRIGSTEPVMAGLLPAIIDRLSRQYPRLALHIIEGEPPELQDRHLRNHDIDLMIGRLPSPTPAADTDVEVLLHESGVVVAGLHSPWVRRRKIRLDELVNERWCLPPRESFPGGWIANAFHASGLEVPRASVTVYSILMQSALLSSERFLSFLPASMLHFSAKRLSMKVLPVEMPIQMWPIGIIAMKGRTPNPAQRLLVECAREVAKPLAGKRNARRSAPARPSSATPG</sequence>
<dbReference type="Proteomes" id="UP000193884">
    <property type="component" value="Unassembled WGS sequence"/>
</dbReference>
<dbReference type="RefSeq" id="WP_085352917.1">
    <property type="nucleotide sequence ID" value="NZ_NAEX01000187.1"/>
</dbReference>
<dbReference type="Proteomes" id="UP000193553">
    <property type="component" value="Unassembled WGS sequence"/>
</dbReference>
<evidence type="ECO:0000256" key="5">
    <source>
        <dbReference type="ARBA" id="ARBA00023163"/>
    </source>
</evidence>
<protein>
    <submittedName>
        <fullName evidence="8">Transcriptional regulator</fullName>
    </submittedName>
</protein>
<dbReference type="PROSITE" id="PS50931">
    <property type="entry name" value="HTH_LYSR"/>
    <property type="match status" value="1"/>
</dbReference>
<comment type="function">
    <text evidence="1">NodD regulates the expression of the nodABCFE genes which encode other nodulation proteins. NodD is also a negative regulator of its own expression. Binds flavonoids as inducers.</text>
</comment>
<dbReference type="InterPro" id="IPR036388">
    <property type="entry name" value="WH-like_DNA-bd_sf"/>
</dbReference>
<evidence type="ECO:0000313" key="9">
    <source>
        <dbReference type="EMBL" id="OSJ26761.1"/>
    </source>
</evidence>
<dbReference type="PRINTS" id="PR00039">
    <property type="entry name" value="HTHLYSR"/>
</dbReference>
<accession>A0A1X3GWE4</accession>
<dbReference type="Gene3D" id="3.40.190.290">
    <property type="match status" value="1"/>
</dbReference>
<dbReference type="GO" id="GO:0003677">
    <property type="term" value="F:DNA binding"/>
    <property type="evidence" value="ECO:0007669"/>
    <property type="project" value="UniProtKB-KW"/>
</dbReference>
<dbReference type="SUPFAM" id="SSF53850">
    <property type="entry name" value="Periplasmic binding protein-like II"/>
    <property type="match status" value="1"/>
</dbReference>
<organism evidence="8 10">
    <name type="scientific">Bradyrhizobium canariense</name>
    <dbReference type="NCBI Taxonomy" id="255045"/>
    <lineage>
        <taxon>Bacteria</taxon>
        <taxon>Pseudomonadati</taxon>
        <taxon>Pseudomonadota</taxon>
        <taxon>Alphaproteobacteria</taxon>
        <taxon>Hyphomicrobiales</taxon>
        <taxon>Nitrobacteraceae</taxon>
        <taxon>Bradyrhizobium</taxon>
    </lineage>
</organism>
<evidence type="ECO:0000256" key="2">
    <source>
        <dbReference type="ARBA" id="ARBA00009437"/>
    </source>
</evidence>
<dbReference type="InterPro" id="IPR000847">
    <property type="entry name" value="LysR_HTH_N"/>
</dbReference>
<evidence type="ECO:0000256" key="4">
    <source>
        <dbReference type="ARBA" id="ARBA00023125"/>
    </source>
</evidence>
<dbReference type="InterPro" id="IPR050950">
    <property type="entry name" value="HTH-type_LysR_regulators"/>
</dbReference>
<reference evidence="10 11" key="1">
    <citation type="submission" date="2017-03" db="EMBL/GenBank/DDBJ databases">
        <title>Whole genome sequences of fourteen strains of Bradyrhizobium canariense and one strain of Bradyrhizobium japonicum isolated from Lupinus (Papilionoideae: Genisteae) species in Algeria.</title>
        <authorList>
            <person name="Crovadore J."/>
            <person name="Chekireb D."/>
            <person name="Brachmann A."/>
            <person name="Chablais R."/>
            <person name="Cochard B."/>
            <person name="Lefort F."/>
        </authorList>
    </citation>
    <scope>NUCLEOTIDE SEQUENCE [LARGE SCALE GENOMIC DNA]</scope>
    <source>
        <strain evidence="8 10">UBMA195</strain>
        <strain evidence="9 11">UBMAN05</strain>
    </source>
</reference>
<evidence type="ECO:0000313" key="10">
    <source>
        <dbReference type="Proteomes" id="UP000193553"/>
    </source>
</evidence>
<feature type="domain" description="HTH lysR-type" evidence="7">
    <location>
        <begin position="11"/>
        <end position="68"/>
    </location>
</feature>
<dbReference type="OrthoDB" id="9806538at2"/>
<dbReference type="InterPro" id="IPR036390">
    <property type="entry name" value="WH_DNA-bd_sf"/>
</dbReference>
<dbReference type="Pfam" id="PF03466">
    <property type="entry name" value="LysR_substrate"/>
    <property type="match status" value="1"/>
</dbReference>
<comment type="similarity">
    <text evidence="2">Belongs to the LysR transcriptional regulatory family.</text>
</comment>
<dbReference type="EMBL" id="NAFI01000189">
    <property type="protein sequence ID" value="OSJ02177.1"/>
    <property type="molecule type" value="Genomic_DNA"/>
</dbReference>
<evidence type="ECO:0000313" key="8">
    <source>
        <dbReference type="EMBL" id="OSJ02177.1"/>
    </source>
</evidence>
<dbReference type="Gene3D" id="1.10.10.10">
    <property type="entry name" value="Winged helix-like DNA-binding domain superfamily/Winged helix DNA-binding domain"/>
    <property type="match status" value="1"/>
</dbReference>
<dbReference type="PANTHER" id="PTHR30419:SF8">
    <property type="entry name" value="NITROGEN ASSIMILATION TRANSCRIPTIONAL ACTIVATOR-RELATED"/>
    <property type="match status" value="1"/>
</dbReference>
<keyword evidence="3" id="KW-0805">Transcription regulation</keyword>
<dbReference type="SUPFAM" id="SSF46785">
    <property type="entry name" value="Winged helix' DNA-binding domain"/>
    <property type="match status" value="1"/>
</dbReference>
<feature type="compositionally biased region" description="Low complexity" evidence="6">
    <location>
        <begin position="318"/>
        <end position="330"/>
    </location>
</feature>